<organism evidence="1 2">
    <name type="scientific">Haloactinospora alba</name>
    <dbReference type="NCBI Taxonomy" id="405555"/>
    <lineage>
        <taxon>Bacteria</taxon>
        <taxon>Bacillati</taxon>
        <taxon>Actinomycetota</taxon>
        <taxon>Actinomycetes</taxon>
        <taxon>Streptosporangiales</taxon>
        <taxon>Nocardiopsidaceae</taxon>
        <taxon>Haloactinospora</taxon>
    </lineage>
</organism>
<keyword evidence="2" id="KW-1185">Reference proteome</keyword>
<name>A0A543NGD7_9ACTN</name>
<dbReference type="OrthoDB" id="3431733at2"/>
<dbReference type="Proteomes" id="UP000317422">
    <property type="component" value="Unassembled WGS sequence"/>
</dbReference>
<protein>
    <submittedName>
        <fullName evidence="1">Uncharacterized protein</fullName>
    </submittedName>
</protein>
<reference evidence="1 2" key="1">
    <citation type="submission" date="2019-06" db="EMBL/GenBank/DDBJ databases">
        <title>Sequencing the genomes of 1000 actinobacteria strains.</title>
        <authorList>
            <person name="Klenk H.-P."/>
        </authorList>
    </citation>
    <scope>NUCLEOTIDE SEQUENCE [LARGE SCALE GENOMIC DNA]</scope>
    <source>
        <strain evidence="1 2">DSM 45015</strain>
    </source>
</reference>
<gene>
    <name evidence="1" type="ORF">FHX37_0805</name>
</gene>
<dbReference type="AlphaFoldDB" id="A0A543NGD7"/>
<proteinExistence type="predicted"/>
<accession>A0A543NGD7</accession>
<evidence type="ECO:0000313" key="2">
    <source>
        <dbReference type="Proteomes" id="UP000317422"/>
    </source>
</evidence>
<comment type="caution">
    <text evidence="1">The sequence shown here is derived from an EMBL/GenBank/DDBJ whole genome shotgun (WGS) entry which is preliminary data.</text>
</comment>
<evidence type="ECO:0000313" key="1">
    <source>
        <dbReference type="EMBL" id="TQN30917.1"/>
    </source>
</evidence>
<sequence>MSLEAVPSEKYQCRERRPGSESFRLACVLTTGHPGHHRDATGGHWPREVVTQADYADLLYDHLSELLRSRRVDPADAAFTELDRWLRDGGAPPTPWQH</sequence>
<dbReference type="EMBL" id="VFQC01000001">
    <property type="protein sequence ID" value="TQN30917.1"/>
    <property type="molecule type" value="Genomic_DNA"/>
</dbReference>
<dbReference type="RefSeq" id="WP_141922204.1">
    <property type="nucleotide sequence ID" value="NZ_VFQC01000001.1"/>
</dbReference>